<feature type="region of interest" description="Disordered" evidence="2">
    <location>
        <begin position="323"/>
        <end position="348"/>
    </location>
</feature>
<feature type="coiled-coil region" evidence="1">
    <location>
        <begin position="350"/>
        <end position="423"/>
    </location>
</feature>
<keyword evidence="1" id="KW-0175">Coiled coil</keyword>
<dbReference type="Proteomes" id="UP001595872">
    <property type="component" value="Unassembled WGS sequence"/>
</dbReference>
<organism evidence="3 4">
    <name type="scientific">Actinomadura gamaensis</name>
    <dbReference type="NCBI Taxonomy" id="1763541"/>
    <lineage>
        <taxon>Bacteria</taxon>
        <taxon>Bacillati</taxon>
        <taxon>Actinomycetota</taxon>
        <taxon>Actinomycetes</taxon>
        <taxon>Streptosporangiales</taxon>
        <taxon>Thermomonosporaceae</taxon>
        <taxon>Actinomadura</taxon>
    </lineage>
</organism>
<gene>
    <name evidence="3" type="ORF">ACFPCY_22495</name>
</gene>
<sequence length="627" mass="66997">MIDYPADPACAGVIWMRGIADAGPRRATRTFADALFEAFGKGAARTDVLQACAPRATALPQSRLLGSRAATLPLPPPRSPVTGDDAGIRPWRFDREENDEGGRPRLIARTTARWSDPAAGTVQAAVVLRDSPRGLVEWGVAAHAERGWTHRAVPPCVRLGIDRQHICDSGGLPVTGEPLKLFPLDGVPADDAAEDERLALVAGSLEHPERSVGVLVVSLDSRKALASIDTLFRVHWPGLLSVAVVIEQGRRVLAGLLPERAIPAGGARYFGPSGRPEDDTTFTRSAVRDRHGLLTALLDDALTARCGATPAGVAAEAAALLDEQLPRRPRPPVPPPAEPPSDETAAPSEADRLRIRLAELEAVLADSERRSRTQLTLLRDEASAAHQARTQAEQHADHLARQLAEALTERDLFAEALDDAEAERDAAVRDRGVLAARLADVAPAVASAPPPAVADRVPGSFEALIAEAAARCPLLVLDDLDGSVAAALDPHPKAASWRRKARDALATLEAYARAKQRARRAGTPPGPHLADLLAFVRSGAPGALISANIIALAESDRVEHQEKFRQARMFPVRPATHPSGRACFTAHIKLERCKPPAPRLHFYDDSDKTGLIYVGYLGPHLATGRTN</sequence>
<reference evidence="4" key="1">
    <citation type="journal article" date="2019" name="Int. J. Syst. Evol. Microbiol.">
        <title>The Global Catalogue of Microorganisms (GCM) 10K type strain sequencing project: providing services to taxonomists for standard genome sequencing and annotation.</title>
        <authorList>
            <consortium name="The Broad Institute Genomics Platform"/>
            <consortium name="The Broad Institute Genome Sequencing Center for Infectious Disease"/>
            <person name="Wu L."/>
            <person name="Ma J."/>
        </authorList>
    </citation>
    <scope>NUCLEOTIDE SEQUENCE [LARGE SCALE GENOMIC DNA]</scope>
    <source>
        <strain evidence="4">KLKA75</strain>
    </source>
</reference>
<name>A0ABV9U5D0_9ACTN</name>
<dbReference type="RefSeq" id="WP_378258139.1">
    <property type="nucleotide sequence ID" value="NZ_JBHSIT010000006.1"/>
</dbReference>
<evidence type="ECO:0000313" key="4">
    <source>
        <dbReference type="Proteomes" id="UP001595872"/>
    </source>
</evidence>
<evidence type="ECO:0000256" key="2">
    <source>
        <dbReference type="SAM" id="MobiDB-lite"/>
    </source>
</evidence>
<accession>A0ABV9U5D0</accession>
<evidence type="ECO:0000256" key="1">
    <source>
        <dbReference type="SAM" id="Coils"/>
    </source>
</evidence>
<comment type="caution">
    <text evidence="3">The sequence shown here is derived from an EMBL/GenBank/DDBJ whole genome shotgun (WGS) entry which is preliminary data.</text>
</comment>
<evidence type="ECO:0000313" key="3">
    <source>
        <dbReference type="EMBL" id="MFC4910102.1"/>
    </source>
</evidence>
<protein>
    <submittedName>
        <fullName evidence="3">Uncharacterized protein</fullName>
    </submittedName>
</protein>
<feature type="region of interest" description="Disordered" evidence="2">
    <location>
        <begin position="69"/>
        <end position="89"/>
    </location>
</feature>
<keyword evidence="4" id="KW-1185">Reference proteome</keyword>
<proteinExistence type="predicted"/>
<dbReference type="EMBL" id="JBHSIT010000006">
    <property type="protein sequence ID" value="MFC4910102.1"/>
    <property type="molecule type" value="Genomic_DNA"/>
</dbReference>